<dbReference type="AlphaFoldDB" id="A0A9D5JVQ7"/>
<accession>A0A9D5JVQ7</accession>
<comment type="caution">
    <text evidence="2">The sequence shown here is derived from an EMBL/GenBank/DDBJ whole genome shotgun (WGS) entry which is preliminary data.</text>
</comment>
<dbReference type="EMBL" id="WJJP01000362">
    <property type="protein sequence ID" value="MBD3325149.1"/>
    <property type="molecule type" value="Genomic_DNA"/>
</dbReference>
<feature type="non-terminal residue" evidence="2">
    <location>
        <position position="185"/>
    </location>
</feature>
<protein>
    <recommendedName>
        <fullName evidence="4">Type 4 fimbrial biogenesis protein PilX N-terminal domain-containing protein</fullName>
    </recommendedName>
</protein>
<proteinExistence type="predicted"/>
<keyword evidence="1" id="KW-0472">Membrane</keyword>
<name>A0A9D5JVQ7_9BACT</name>
<evidence type="ECO:0000313" key="2">
    <source>
        <dbReference type="EMBL" id="MBD3325149.1"/>
    </source>
</evidence>
<feature type="transmembrane region" description="Helical" evidence="1">
    <location>
        <begin position="12"/>
        <end position="32"/>
    </location>
</feature>
<keyword evidence="1" id="KW-1133">Transmembrane helix</keyword>
<keyword evidence="1" id="KW-0812">Transmembrane</keyword>
<organism evidence="2 3">
    <name type="scientific">candidate division KSB3 bacterium</name>
    <dbReference type="NCBI Taxonomy" id="2044937"/>
    <lineage>
        <taxon>Bacteria</taxon>
        <taxon>candidate division KSB3</taxon>
    </lineage>
</organism>
<evidence type="ECO:0000313" key="3">
    <source>
        <dbReference type="Proteomes" id="UP000649604"/>
    </source>
</evidence>
<evidence type="ECO:0000256" key="1">
    <source>
        <dbReference type="SAM" id="Phobius"/>
    </source>
</evidence>
<sequence>MLRNSSSAGVALFMVLILTTLMYLLVSTLLLVTMTEIHLADFEQRATQALYAAESSVALGISRLRTNSLYRSETSEILPVGKNIGMVTVKFYDGTNDGNGYYRSALDPSRYRLILQGVGSVPGAQSMAKRTIEREVLIKPFAIFARNSLRVRGGCTIRGNIHANGAVTLEAGTTITGDVTSSTAV</sequence>
<reference evidence="2" key="1">
    <citation type="submission" date="2019-11" db="EMBL/GenBank/DDBJ databases">
        <title>Microbial mats filling the niche in hypersaline microbial mats.</title>
        <authorList>
            <person name="Wong H.L."/>
            <person name="Macleod F.I."/>
            <person name="White R.A. III"/>
            <person name="Burns B.P."/>
        </authorList>
    </citation>
    <scope>NUCLEOTIDE SEQUENCE</scope>
    <source>
        <strain evidence="2">Rbin_158</strain>
    </source>
</reference>
<dbReference type="Proteomes" id="UP000649604">
    <property type="component" value="Unassembled WGS sequence"/>
</dbReference>
<gene>
    <name evidence="2" type="ORF">GF339_11230</name>
</gene>
<evidence type="ECO:0008006" key="4">
    <source>
        <dbReference type="Google" id="ProtNLM"/>
    </source>
</evidence>